<reference evidence="1 2" key="1">
    <citation type="submission" date="2014-07" db="EMBL/GenBank/DDBJ databases">
        <title>Expanding our view of genomic diversity in Candidatus Accumulibacter clades.</title>
        <authorList>
            <person name="Skennerton C.T."/>
            <person name="Barr J.J."/>
            <person name="Slater F.R."/>
            <person name="Bond P.L."/>
            <person name="Tyson G.W."/>
        </authorList>
    </citation>
    <scope>NUCLEOTIDE SEQUENCE [LARGE SCALE GENOMIC DNA]</scope>
    <source>
        <strain evidence="2">SK-01</strain>
    </source>
</reference>
<dbReference type="STRING" id="1457154.CAPSK01_001981"/>
<organism evidence="1 2">
    <name type="scientific">Candidatus Accumulibacter vicinus</name>
    <dbReference type="NCBI Taxonomy" id="2954382"/>
    <lineage>
        <taxon>Bacteria</taxon>
        <taxon>Pseudomonadati</taxon>
        <taxon>Pseudomonadota</taxon>
        <taxon>Betaproteobacteria</taxon>
        <taxon>Candidatus Accumulibacter</taxon>
    </lineage>
</organism>
<proteinExistence type="predicted"/>
<gene>
    <name evidence="1" type="ORF">CAPSK01_001981</name>
</gene>
<sequence length="56" mass="6303">MPKVKQKISGCFRTRKGADTFCTLRSYLATMHKQGANLFQALTLTFQGNPPQPRFA</sequence>
<name>A0A084Y085_9PROT</name>
<evidence type="ECO:0000313" key="1">
    <source>
        <dbReference type="EMBL" id="KFB68129.1"/>
    </source>
</evidence>
<comment type="caution">
    <text evidence="1">The sequence shown here is derived from an EMBL/GenBank/DDBJ whole genome shotgun (WGS) entry which is preliminary data.</text>
</comment>
<accession>A0A084Y085</accession>
<protein>
    <recommendedName>
        <fullName evidence="3">Transposase</fullName>
    </recommendedName>
</protein>
<dbReference type="EMBL" id="JDSS02000021">
    <property type="protein sequence ID" value="KFB68129.1"/>
    <property type="molecule type" value="Genomic_DNA"/>
</dbReference>
<dbReference type="AlphaFoldDB" id="A0A084Y085"/>
<evidence type="ECO:0000313" key="2">
    <source>
        <dbReference type="Proteomes" id="UP000019812"/>
    </source>
</evidence>
<evidence type="ECO:0008006" key="3">
    <source>
        <dbReference type="Google" id="ProtNLM"/>
    </source>
</evidence>
<dbReference type="Proteomes" id="UP000019812">
    <property type="component" value="Unassembled WGS sequence"/>
</dbReference>